<sequence length="198" mass="23214">MVVHPFENDVTPFIFVISNCSGSFLYMLTINNYDKVFNQETEYGKMLAKQLTNPINVLSKYDPDTISFSNKITQIIDFAKYCFCVLIIVISILKFFIDIPGDIKLENNKLKFFSIQRRNDCYSEYIQNQCNTTTSPELLKECQKLYECYTSFDQKQKKINFLIFECELVNNFFFFLSKKSAALLGFTFGCILYYNLTH</sequence>
<evidence type="ECO:0000313" key="4">
    <source>
        <dbReference type="Proteomes" id="UP001470230"/>
    </source>
</evidence>
<dbReference type="EMBL" id="JAPFFF010000005">
    <property type="protein sequence ID" value="KAK8890207.1"/>
    <property type="molecule type" value="Genomic_DNA"/>
</dbReference>
<name>A0ABR2KIF2_9EUKA</name>
<feature type="transmembrane region" description="Helical" evidence="1">
    <location>
        <begin position="12"/>
        <end position="30"/>
    </location>
</feature>
<keyword evidence="1" id="KW-0472">Membrane</keyword>
<proteinExistence type="predicted"/>
<dbReference type="InterPro" id="IPR018767">
    <property type="entry name" value="Brl1/Brr6_dom"/>
</dbReference>
<keyword evidence="4" id="KW-1185">Reference proteome</keyword>
<comment type="caution">
    <text evidence="3">The sequence shown here is derived from an EMBL/GenBank/DDBJ whole genome shotgun (WGS) entry which is preliminary data.</text>
</comment>
<feature type="transmembrane region" description="Helical" evidence="1">
    <location>
        <begin position="78"/>
        <end position="97"/>
    </location>
</feature>
<evidence type="ECO:0000256" key="1">
    <source>
        <dbReference type="SAM" id="Phobius"/>
    </source>
</evidence>
<accession>A0ABR2KIF2</accession>
<gene>
    <name evidence="3" type="ORF">M9Y10_034977</name>
</gene>
<dbReference type="Pfam" id="PF10104">
    <property type="entry name" value="Brr6_like_C_C"/>
    <property type="match status" value="1"/>
</dbReference>
<evidence type="ECO:0000313" key="3">
    <source>
        <dbReference type="EMBL" id="KAK8890207.1"/>
    </source>
</evidence>
<reference evidence="3 4" key="1">
    <citation type="submission" date="2024-04" db="EMBL/GenBank/DDBJ databases">
        <title>Tritrichomonas musculus Genome.</title>
        <authorList>
            <person name="Alves-Ferreira E."/>
            <person name="Grigg M."/>
            <person name="Lorenzi H."/>
            <person name="Galac M."/>
        </authorList>
    </citation>
    <scope>NUCLEOTIDE SEQUENCE [LARGE SCALE GENOMIC DNA]</scope>
    <source>
        <strain evidence="3 4">EAF2021</strain>
    </source>
</reference>
<dbReference type="Proteomes" id="UP001470230">
    <property type="component" value="Unassembled WGS sequence"/>
</dbReference>
<evidence type="ECO:0000259" key="2">
    <source>
        <dbReference type="Pfam" id="PF10104"/>
    </source>
</evidence>
<feature type="domain" description="Brl1/Brr6" evidence="2">
    <location>
        <begin position="76"/>
        <end position="195"/>
    </location>
</feature>
<keyword evidence="1" id="KW-0812">Transmembrane</keyword>
<keyword evidence="1" id="KW-1133">Transmembrane helix</keyword>
<feature type="transmembrane region" description="Helical" evidence="1">
    <location>
        <begin position="180"/>
        <end position="196"/>
    </location>
</feature>
<protein>
    <recommendedName>
        <fullName evidence="2">Brl1/Brr6 domain-containing protein</fullName>
    </recommendedName>
</protein>
<organism evidence="3 4">
    <name type="scientific">Tritrichomonas musculus</name>
    <dbReference type="NCBI Taxonomy" id="1915356"/>
    <lineage>
        <taxon>Eukaryota</taxon>
        <taxon>Metamonada</taxon>
        <taxon>Parabasalia</taxon>
        <taxon>Tritrichomonadida</taxon>
        <taxon>Tritrichomonadidae</taxon>
        <taxon>Tritrichomonas</taxon>
    </lineage>
</organism>